<dbReference type="GO" id="GO:0016036">
    <property type="term" value="P:cellular response to phosphate starvation"/>
    <property type="evidence" value="ECO:0007669"/>
    <property type="project" value="TreeGrafter"/>
</dbReference>
<dbReference type="SMART" id="SM00388">
    <property type="entry name" value="HisKA"/>
    <property type="match status" value="1"/>
</dbReference>
<evidence type="ECO:0000313" key="9">
    <source>
        <dbReference type="EMBL" id="QHJ11340.1"/>
    </source>
</evidence>
<dbReference type="SUPFAM" id="SSF47384">
    <property type="entry name" value="Homodimeric domain of signal transducing histidine kinase"/>
    <property type="match status" value="1"/>
</dbReference>
<sequence>MKSIRKTLTRRLSIVISILVISVLLAADIGVDNWVENEFNHAMRAKIGLLQTLVRQDTDGINFHFSGEYLPEFKGVDSPEYFQLWHNNKAFKKSATLSLYKDNKLPLITINLNEFVINDMTLPDGRSGRIVYSKFIPQMEEELAGESKPTASPMVIAYATSVELLNFTLWFIDVAFILALILVPLVVRFVVKNTVSYSLTPIDNLNEKIREMRFSDPLSRTVFENDVEELSPITDSINHFIEDNYSLYVREKRLTSDIAHELKTPVTELINMTEVALKFPGEDRLERDFKPTVLQIANRMKSIISGLMLLQKYSHQRLHLADDINLNVLIDNITQQKDFKSLCIDIESTRTTIIKSNRMAIESIVNNLFDNAIEHSKNETPIKVALTSDKQGKVKFTISNTMKVPLTEHDLSQMFDPLWQKDNARSSENNFGLGLCIVKTLCDAVNAQISVSVEEMKIFFSVTFPENPVTATAR</sequence>
<dbReference type="SUPFAM" id="SSF55874">
    <property type="entry name" value="ATPase domain of HSP90 chaperone/DNA topoisomerase II/histidine kinase"/>
    <property type="match status" value="1"/>
</dbReference>
<dbReference type="GO" id="GO:0004721">
    <property type="term" value="F:phosphoprotein phosphatase activity"/>
    <property type="evidence" value="ECO:0007669"/>
    <property type="project" value="TreeGrafter"/>
</dbReference>
<keyword evidence="10" id="KW-1185">Reference proteome</keyword>
<dbReference type="EMBL" id="CP047656">
    <property type="protein sequence ID" value="QHJ11340.1"/>
    <property type="molecule type" value="Genomic_DNA"/>
</dbReference>
<dbReference type="KEGG" id="pmes:FX988_01569"/>
<evidence type="ECO:0000256" key="3">
    <source>
        <dbReference type="ARBA" id="ARBA00022553"/>
    </source>
</evidence>
<dbReference type="Gene3D" id="1.10.287.130">
    <property type="match status" value="1"/>
</dbReference>
<dbReference type="InterPro" id="IPR003594">
    <property type="entry name" value="HATPase_dom"/>
</dbReference>
<keyword evidence="5 9" id="KW-0418">Kinase</keyword>
<keyword evidence="4 9" id="KW-0808">Transferase</keyword>
<dbReference type="OrthoDB" id="9804645at2"/>
<dbReference type="RefSeq" id="WP_160179097.1">
    <property type="nucleotide sequence ID" value="NZ_CP047656.1"/>
</dbReference>
<dbReference type="Pfam" id="PF00512">
    <property type="entry name" value="HisKA"/>
    <property type="match status" value="1"/>
</dbReference>
<accession>A0A857JJL4</accession>
<dbReference type="InterPro" id="IPR036097">
    <property type="entry name" value="HisK_dim/P_sf"/>
</dbReference>
<evidence type="ECO:0000256" key="4">
    <source>
        <dbReference type="ARBA" id="ARBA00022679"/>
    </source>
</evidence>
<keyword evidence="7" id="KW-1133">Transmembrane helix</keyword>
<evidence type="ECO:0000256" key="5">
    <source>
        <dbReference type="ARBA" id="ARBA00022777"/>
    </source>
</evidence>
<dbReference type="AlphaFoldDB" id="A0A857JJL4"/>
<dbReference type="InterPro" id="IPR003661">
    <property type="entry name" value="HisK_dim/P_dom"/>
</dbReference>
<organism evidence="9 10">
    <name type="scientific">Paraglaciecola mesophila</name>
    <dbReference type="NCBI Taxonomy" id="197222"/>
    <lineage>
        <taxon>Bacteria</taxon>
        <taxon>Pseudomonadati</taxon>
        <taxon>Pseudomonadota</taxon>
        <taxon>Gammaproteobacteria</taxon>
        <taxon>Alteromonadales</taxon>
        <taxon>Alteromonadaceae</taxon>
        <taxon>Paraglaciecola</taxon>
    </lineage>
</organism>
<keyword evidence="7" id="KW-0812">Transmembrane</keyword>
<gene>
    <name evidence="9" type="ORF">FX988_01569</name>
</gene>
<evidence type="ECO:0000313" key="10">
    <source>
        <dbReference type="Proteomes" id="UP000464524"/>
    </source>
</evidence>
<keyword evidence="3" id="KW-0597">Phosphoprotein</keyword>
<dbReference type="Gene3D" id="3.30.565.10">
    <property type="entry name" value="Histidine kinase-like ATPase, C-terminal domain"/>
    <property type="match status" value="1"/>
</dbReference>
<dbReference type="PROSITE" id="PS50109">
    <property type="entry name" value="HIS_KIN"/>
    <property type="match status" value="1"/>
</dbReference>
<dbReference type="PANTHER" id="PTHR45453:SF1">
    <property type="entry name" value="PHOSPHATE REGULON SENSOR PROTEIN PHOR"/>
    <property type="match status" value="1"/>
</dbReference>
<dbReference type="InterPro" id="IPR050351">
    <property type="entry name" value="BphY/WalK/GraS-like"/>
</dbReference>
<evidence type="ECO:0000256" key="7">
    <source>
        <dbReference type="SAM" id="Phobius"/>
    </source>
</evidence>
<dbReference type="CDD" id="cd00082">
    <property type="entry name" value="HisKA"/>
    <property type="match status" value="1"/>
</dbReference>
<name>A0A857JJL4_9ALTE</name>
<evidence type="ECO:0000256" key="1">
    <source>
        <dbReference type="ARBA" id="ARBA00000085"/>
    </source>
</evidence>
<keyword evidence="7" id="KW-0472">Membrane</keyword>
<feature type="transmembrane region" description="Helical" evidence="7">
    <location>
        <begin position="12"/>
        <end position="31"/>
    </location>
</feature>
<evidence type="ECO:0000256" key="2">
    <source>
        <dbReference type="ARBA" id="ARBA00012438"/>
    </source>
</evidence>
<evidence type="ECO:0000259" key="8">
    <source>
        <dbReference type="PROSITE" id="PS50109"/>
    </source>
</evidence>
<dbReference type="Pfam" id="PF02518">
    <property type="entry name" value="HATPase_c"/>
    <property type="match status" value="1"/>
</dbReference>
<dbReference type="EC" id="2.7.13.3" evidence="2"/>
<dbReference type="Proteomes" id="UP000464524">
    <property type="component" value="Chromosome"/>
</dbReference>
<dbReference type="InterPro" id="IPR036890">
    <property type="entry name" value="HATPase_C_sf"/>
</dbReference>
<feature type="transmembrane region" description="Helical" evidence="7">
    <location>
        <begin position="167"/>
        <end position="191"/>
    </location>
</feature>
<dbReference type="GO" id="GO:0000155">
    <property type="term" value="F:phosphorelay sensor kinase activity"/>
    <property type="evidence" value="ECO:0007669"/>
    <property type="project" value="InterPro"/>
</dbReference>
<dbReference type="GO" id="GO:0005886">
    <property type="term" value="C:plasma membrane"/>
    <property type="evidence" value="ECO:0007669"/>
    <property type="project" value="TreeGrafter"/>
</dbReference>
<dbReference type="SMART" id="SM00387">
    <property type="entry name" value="HATPase_c"/>
    <property type="match status" value="1"/>
</dbReference>
<comment type="catalytic activity">
    <reaction evidence="1">
        <text>ATP + protein L-histidine = ADP + protein N-phospho-L-histidine.</text>
        <dbReference type="EC" id="2.7.13.3"/>
    </reaction>
</comment>
<dbReference type="InterPro" id="IPR005467">
    <property type="entry name" value="His_kinase_dom"/>
</dbReference>
<feature type="domain" description="Histidine kinase" evidence="8">
    <location>
        <begin position="257"/>
        <end position="468"/>
    </location>
</feature>
<protein>
    <recommendedName>
        <fullName evidence="2">histidine kinase</fullName>
        <ecNumber evidence="2">2.7.13.3</ecNumber>
    </recommendedName>
</protein>
<dbReference type="PANTHER" id="PTHR45453">
    <property type="entry name" value="PHOSPHATE REGULON SENSOR PROTEIN PHOR"/>
    <property type="match status" value="1"/>
</dbReference>
<keyword evidence="6" id="KW-0902">Two-component regulatory system</keyword>
<reference evidence="9 10" key="1">
    <citation type="submission" date="2019-12" db="EMBL/GenBank/DDBJ databases">
        <title>Genome sequencing and assembly of endphytes of Porphyra tenera.</title>
        <authorList>
            <person name="Park J.M."/>
            <person name="Shin R."/>
            <person name="Jo S.H."/>
        </authorList>
    </citation>
    <scope>NUCLEOTIDE SEQUENCE [LARGE SCALE GENOMIC DNA]</scope>
    <source>
        <strain evidence="9 10">GPM4</strain>
    </source>
</reference>
<evidence type="ECO:0000256" key="6">
    <source>
        <dbReference type="ARBA" id="ARBA00023012"/>
    </source>
</evidence>
<proteinExistence type="predicted"/>